<comment type="caution">
    <text evidence="7">The sequence shown here is derived from an EMBL/GenBank/DDBJ whole genome shotgun (WGS) entry which is preliminary data.</text>
</comment>
<dbReference type="InterPro" id="IPR036271">
    <property type="entry name" value="Tet_transcr_reg_TetR-rel_C_sf"/>
</dbReference>
<dbReference type="InterPro" id="IPR001647">
    <property type="entry name" value="HTH_TetR"/>
</dbReference>
<dbReference type="InterPro" id="IPR050109">
    <property type="entry name" value="HTH-type_TetR-like_transc_reg"/>
</dbReference>
<reference evidence="7 8" key="1">
    <citation type="submission" date="2018-05" db="EMBL/GenBank/DDBJ databases">
        <title>Genomic Encyclopedia of Type Strains, Phase IV (KMG-IV): sequencing the most valuable type-strain genomes for metagenomic binning, comparative biology and taxonomic classification.</title>
        <authorList>
            <person name="Goeker M."/>
        </authorList>
    </citation>
    <scope>NUCLEOTIDE SEQUENCE [LARGE SCALE GENOMIC DNA]</scope>
    <source>
        <strain evidence="7 8">DSM 25134</strain>
    </source>
</reference>
<keyword evidence="3 5" id="KW-0238">DNA-binding</keyword>
<accession>A0A318JK35</accession>
<evidence type="ECO:0000256" key="3">
    <source>
        <dbReference type="ARBA" id="ARBA00023125"/>
    </source>
</evidence>
<evidence type="ECO:0000256" key="2">
    <source>
        <dbReference type="ARBA" id="ARBA00023015"/>
    </source>
</evidence>
<evidence type="ECO:0000313" key="7">
    <source>
        <dbReference type="EMBL" id="PXX49858.1"/>
    </source>
</evidence>
<evidence type="ECO:0000313" key="8">
    <source>
        <dbReference type="Proteomes" id="UP000248395"/>
    </source>
</evidence>
<keyword evidence="8" id="KW-1185">Reference proteome</keyword>
<protein>
    <submittedName>
        <fullName evidence="7">TetR family transcriptional regulator</fullName>
    </submittedName>
</protein>
<evidence type="ECO:0000256" key="5">
    <source>
        <dbReference type="PROSITE-ProRule" id="PRU00335"/>
    </source>
</evidence>
<dbReference type="PRINTS" id="PR00455">
    <property type="entry name" value="HTHTETR"/>
</dbReference>
<dbReference type="GO" id="GO:0000976">
    <property type="term" value="F:transcription cis-regulatory region binding"/>
    <property type="evidence" value="ECO:0007669"/>
    <property type="project" value="TreeGrafter"/>
</dbReference>
<dbReference type="Pfam" id="PF00440">
    <property type="entry name" value="TetR_N"/>
    <property type="match status" value="1"/>
</dbReference>
<evidence type="ECO:0000256" key="4">
    <source>
        <dbReference type="ARBA" id="ARBA00023163"/>
    </source>
</evidence>
<keyword evidence="1" id="KW-0678">Repressor</keyword>
<proteinExistence type="predicted"/>
<dbReference type="PROSITE" id="PS50977">
    <property type="entry name" value="HTH_TETR_2"/>
    <property type="match status" value="1"/>
</dbReference>
<organism evidence="7 8">
    <name type="scientific">Aquitalea magnusonii</name>
    <dbReference type="NCBI Taxonomy" id="332411"/>
    <lineage>
        <taxon>Bacteria</taxon>
        <taxon>Pseudomonadati</taxon>
        <taxon>Pseudomonadota</taxon>
        <taxon>Betaproteobacteria</taxon>
        <taxon>Neisseriales</taxon>
        <taxon>Chromobacteriaceae</taxon>
        <taxon>Aquitalea</taxon>
    </lineage>
</organism>
<dbReference type="InterPro" id="IPR039538">
    <property type="entry name" value="BetI_C"/>
</dbReference>
<dbReference type="RefSeq" id="WP_059285426.1">
    <property type="nucleotide sequence ID" value="NZ_LNQU01000026.1"/>
</dbReference>
<evidence type="ECO:0000256" key="1">
    <source>
        <dbReference type="ARBA" id="ARBA00022491"/>
    </source>
</evidence>
<dbReference type="InterPro" id="IPR009057">
    <property type="entry name" value="Homeodomain-like_sf"/>
</dbReference>
<dbReference type="PANTHER" id="PTHR30055">
    <property type="entry name" value="HTH-TYPE TRANSCRIPTIONAL REGULATOR RUTR"/>
    <property type="match status" value="1"/>
</dbReference>
<dbReference type="SUPFAM" id="SSF48498">
    <property type="entry name" value="Tetracyclin repressor-like, C-terminal domain"/>
    <property type="match status" value="1"/>
</dbReference>
<dbReference type="SUPFAM" id="SSF46689">
    <property type="entry name" value="Homeodomain-like"/>
    <property type="match status" value="1"/>
</dbReference>
<dbReference type="Gene3D" id="1.10.357.10">
    <property type="entry name" value="Tetracycline Repressor, domain 2"/>
    <property type="match status" value="1"/>
</dbReference>
<sequence length="209" mass="23110">MPQSIPDGRRRKGDSSRQQLVEAMIQAVARHGLPGATISVVAELAGVSRSLVNFHFKQKEQLLDSALDLALHTYQQSLATALAECETTPSARLAADIRHDIHFAATHPELLALWYASWSERHSLQQYRATTLASDRLYRMAYTTCFEQLLGDAEQARRCGMIVDSFIDGLWLDCHLDPDNFSVSEAEACAEILLQSLLHTPASGAHHAS</sequence>
<dbReference type="GO" id="GO:0003700">
    <property type="term" value="F:DNA-binding transcription factor activity"/>
    <property type="evidence" value="ECO:0007669"/>
    <property type="project" value="TreeGrafter"/>
</dbReference>
<feature type="DNA-binding region" description="H-T-H motif" evidence="5">
    <location>
        <begin position="37"/>
        <end position="56"/>
    </location>
</feature>
<dbReference type="Proteomes" id="UP000248395">
    <property type="component" value="Unassembled WGS sequence"/>
</dbReference>
<gene>
    <name evidence="7" type="ORF">DFR38_10332</name>
</gene>
<evidence type="ECO:0000259" key="6">
    <source>
        <dbReference type="PROSITE" id="PS50977"/>
    </source>
</evidence>
<keyword evidence="2" id="KW-0805">Transcription regulation</keyword>
<feature type="domain" description="HTH tetR-type" evidence="6">
    <location>
        <begin position="14"/>
        <end position="74"/>
    </location>
</feature>
<dbReference type="EMBL" id="QJKC01000003">
    <property type="protein sequence ID" value="PXX49858.1"/>
    <property type="molecule type" value="Genomic_DNA"/>
</dbReference>
<dbReference type="AlphaFoldDB" id="A0A318JK35"/>
<dbReference type="Pfam" id="PF13977">
    <property type="entry name" value="TetR_C_6"/>
    <property type="match status" value="1"/>
</dbReference>
<dbReference type="OrthoDB" id="8595767at2"/>
<keyword evidence="4" id="KW-0804">Transcription</keyword>
<dbReference type="PANTHER" id="PTHR30055:SF234">
    <property type="entry name" value="HTH-TYPE TRANSCRIPTIONAL REGULATOR BETI"/>
    <property type="match status" value="1"/>
</dbReference>
<name>A0A318JK35_9NEIS</name>